<feature type="transmembrane region" description="Helical" evidence="16">
    <location>
        <begin position="106"/>
        <end position="129"/>
    </location>
</feature>
<keyword evidence="4 16" id="KW-0812">Transmembrane</keyword>
<feature type="transmembrane region" description="Helical" evidence="16">
    <location>
        <begin position="221"/>
        <end position="244"/>
    </location>
</feature>
<dbReference type="OMA" id="WNIATIV"/>
<dbReference type="InParanoid" id="I7MKL4"/>
<keyword evidence="6" id="KW-0967">Endosome</keyword>
<feature type="transmembrane region" description="Helical" evidence="16">
    <location>
        <begin position="63"/>
        <end position="85"/>
    </location>
</feature>
<dbReference type="EMBL" id="GG662639">
    <property type="protein sequence ID" value="EAR99507.1"/>
    <property type="molecule type" value="Genomic_DNA"/>
</dbReference>
<evidence type="ECO:0000256" key="15">
    <source>
        <dbReference type="SAM" id="MobiDB-lite"/>
    </source>
</evidence>
<evidence type="ECO:0000256" key="7">
    <source>
        <dbReference type="ARBA" id="ARBA00022970"/>
    </source>
</evidence>
<dbReference type="Pfam" id="PF01490">
    <property type="entry name" value="Aa_trans"/>
    <property type="match status" value="1"/>
</dbReference>
<evidence type="ECO:0000256" key="3">
    <source>
        <dbReference type="ARBA" id="ARBA00022448"/>
    </source>
</evidence>
<keyword evidence="5" id="KW-0479">Metal-binding</keyword>
<evidence type="ECO:0000256" key="14">
    <source>
        <dbReference type="ARBA" id="ARBA00038442"/>
    </source>
</evidence>
<feature type="compositionally biased region" description="Basic residues" evidence="15">
    <location>
        <begin position="513"/>
        <end position="526"/>
    </location>
</feature>
<evidence type="ECO:0000256" key="12">
    <source>
        <dbReference type="ARBA" id="ARBA00023180"/>
    </source>
</evidence>
<dbReference type="AlphaFoldDB" id="I7MKL4"/>
<keyword evidence="19" id="KW-1185">Reference proteome</keyword>
<dbReference type="OrthoDB" id="302047at2759"/>
<evidence type="ECO:0000256" key="2">
    <source>
        <dbReference type="ARBA" id="ARBA00004155"/>
    </source>
</evidence>
<gene>
    <name evidence="18" type="ORF">TTHERM_00137700</name>
</gene>
<evidence type="ECO:0000256" key="4">
    <source>
        <dbReference type="ARBA" id="ARBA00022692"/>
    </source>
</evidence>
<keyword evidence="13" id="KW-0458">Lysosome</keyword>
<evidence type="ECO:0000256" key="13">
    <source>
        <dbReference type="ARBA" id="ARBA00023228"/>
    </source>
</evidence>
<keyword evidence="10 16" id="KW-0472">Membrane</keyword>
<dbReference type="RefSeq" id="XP_001019752.1">
    <property type="nucleotide sequence ID" value="XM_001019752.1"/>
</dbReference>
<feature type="transmembrane region" description="Helical" evidence="16">
    <location>
        <begin position="264"/>
        <end position="286"/>
    </location>
</feature>
<feature type="transmembrane region" description="Helical" evidence="16">
    <location>
        <begin position="306"/>
        <end position="329"/>
    </location>
</feature>
<feature type="domain" description="Amino acid transporter transmembrane" evidence="17">
    <location>
        <begin position="36"/>
        <end position="411"/>
    </location>
</feature>
<organism evidence="18 19">
    <name type="scientific">Tetrahymena thermophila (strain SB210)</name>
    <dbReference type="NCBI Taxonomy" id="312017"/>
    <lineage>
        <taxon>Eukaryota</taxon>
        <taxon>Sar</taxon>
        <taxon>Alveolata</taxon>
        <taxon>Ciliophora</taxon>
        <taxon>Intramacronucleata</taxon>
        <taxon>Oligohymenophorea</taxon>
        <taxon>Hymenostomatida</taxon>
        <taxon>Tetrahymenina</taxon>
        <taxon>Tetrahymenidae</taxon>
        <taxon>Tetrahymena</taxon>
    </lineage>
</organism>
<protein>
    <submittedName>
        <fullName evidence="18">Transmembrane amino acid transporter protein</fullName>
    </submittedName>
</protein>
<feature type="transmembrane region" description="Helical" evidence="16">
    <location>
        <begin position="192"/>
        <end position="209"/>
    </location>
</feature>
<evidence type="ECO:0000256" key="5">
    <source>
        <dbReference type="ARBA" id="ARBA00022723"/>
    </source>
</evidence>
<evidence type="ECO:0000313" key="18">
    <source>
        <dbReference type="EMBL" id="EAR99507.1"/>
    </source>
</evidence>
<dbReference type="HOGENOM" id="CLU_495687_0_0_1"/>
<dbReference type="PANTHER" id="PTHR22950:SF244">
    <property type="entry name" value="NEUTRAL AMINO ACID TRANSPORTER 9"/>
    <property type="match status" value="1"/>
</dbReference>
<feature type="region of interest" description="Disordered" evidence="15">
    <location>
        <begin position="454"/>
        <end position="550"/>
    </location>
</feature>
<evidence type="ECO:0000256" key="6">
    <source>
        <dbReference type="ARBA" id="ARBA00022753"/>
    </source>
</evidence>
<feature type="compositionally biased region" description="Polar residues" evidence="15">
    <location>
        <begin position="467"/>
        <end position="490"/>
    </location>
</feature>
<dbReference type="STRING" id="312017.I7MKL4"/>
<name>I7MKL4_TETTS</name>
<dbReference type="eggNOG" id="KOG1305">
    <property type="taxonomic scope" value="Eukaryota"/>
</dbReference>
<dbReference type="KEGG" id="tet:TTHERM_00137700"/>
<keyword evidence="12" id="KW-0325">Glycoprotein</keyword>
<dbReference type="GeneID" id="7843762"/>
<keyword evidence="8 16" id="KW-1133">Transmembrane helix</keyword>
<evidence type="ECO:0000259" key="17">
    <source>
        <dbReference type="Pfam" id="PF01490"/>
    </source>
</evidence>
<dbReference type="Proteomes" id="UP000009168">
    <property type="component" value="Unassembled WGS sequence"/>
</dbReference>
<proteinExistence type="inferred from homology"/>
<dbReference type="PANTHER" id="PTHR22950">
    <property type="entry name" value="AMINO ACID TRANSPORTER"/>
    <property type="match status" value="1"/>
</dbReference>
<evidence type="ECO:0000256" key="8">
    <source>
        <dbReference type="ARBA" id="ARBA00022989"/>
    </source>
</evidence>
<accession>I7MKL4</accession>
<evidence type="ECO:0000313" key="19">
    <source>
        <dbReference type="Proteomes" id="UP000009168"/>
    </source>
</evidence>
<dbReference type="GO" id="GO:0031902">
    <property type="term" value="C:late endosome membrane"/>
    <property type="evidence" value="ECO:0007669"/>
    <property type="project" value="UniProtKB-SubCell"/>
</dbReference>
<evidence type="ECO:0000256" key="10">
    <source>
        <dbReference type="ARBA" id="ARBA00023136"/>
    </source>
</evidence>
<dbReference type="InterPro" id="IPR013057">
    <property type="entry name" value="AA_transpt_TM"/>
</dbReference>
<feature type="compositionally biased region" description="Low complexity" evidence="15">
    <location>
        <begin position="529"/>
        <end position="540"/>
    </location>
</feature>
<comment type="subcellular location">
    <subcellularLocation>
        <location evidence="1">Late endosome membrane</location>
        <topology evidence="1">Multi-pass membrane protein</topology>
    </subcellularLocation>
    <subcellularLocation>
        <location evidence="2">Lysosome membrane</location>
        <topology evidence="2">Multi-pass membrane protein</topology>
    </subcellularLocation>
</comment>
<feature type="transmembrane region" description="Helical" evidence="16">
    <location>
        <begin position="375"/>
        <end position="396"/>
    </location>
</feature>
<feature type="transmembrane region" description="Helical" evidence="16">
    <location>
        <begin position="350"/>
        <end position="369"/>
    </location>
</feature>
<feature type="compositionally biased region" description="Basic and acidic residues" evidence="15">
    <location>
        <begin position="495"/>
        <end position="509"/>
    </location>
</feature>
<feature type="compositionally biased region" description="Basic and acidic residues" evidence="15">
    <location>
        <begin position="456"/>
        <end position="466"/>
    </location>
</feature>
<evidence type="ECO:0000256" key="9">
    <source>
        <dbReference type="ARBA" id="ARBA00023053"/>
    </source>
</evidence>
<reference evidence="19" key="1">
    <citation type="journal article" date="2006" name="PLoS Biol.">
        <title>Macronuclear genome sequence of the ciliate Tetrahymena thermophila, a model eukaryote.</title>
        <authorList>
            <person name="Eisen J.A."/>
            <person name="Coyne R.S."/>
            <person name="Wu M."/>
            <person name="Wu D."/>
            <person name="Thiagarajan M."/>
            <person name="Wortman J.R."/>
            <person name="Badger J.H."/>
            <person name="Ren Q."/>
            <person name="Amedeo P."/>
            <person name="Jones K.M."/>
            <person name="Tallon L.J."/>
            <person name="Delcher A.L."/>
            <person name="Salzberg S.L."/>
            <person name="Silva J.C."/>
            <person name="Haas B.J."/>
            <person name="Majoros W.H."/>
            <person name="Farzad M."/>
            <person name="Carlton J.M."/>
            <person name="Smith R.K. Jr."/>
            <person name="Garg J."/>
            <person name="Pearlman R.E."/>
            <person name="Karrer K.M."/>
            <person name="Sun L."/>
            <person name="Manning G."/>
            <person name="Elde N.C."/>
            <person name="Turkewitz A.P."/>
            <person name="Asai D.J."/>
            <person name="Wilkes D.E."/>
            <person name="Wang Y."/>
            <person name="Cai H."/>
            <person name="Collins K."/>
            <person name="Stewart B.A."/>
            <person name="Lee S.R."/>
            <person name="Wilamowska K."/>
            <person name="Weinberg Z."/>
            <person name="Ruzzo W.L."/>
            <person name="Wloga D."/>
            <person name="Gaertig J."/>
            <person name="Frankel J."/>
            <person name="Tsao C.-C."/>
            <person name="Gorovsky M.A."/>
            <person name="Keeling P.J."/>
            <person name="Waller R.F."/>
            <person name="Patron N.J."/>
            <person name="Cherry J.M."/>
            <person name="Stover N.A."/>
            <person name="Krieger C.J."/>
            <person name="del Toro C."/>
            <person name="Ryder H.F."/>
            <person name="Williamson S.C."/>
            <person name="Barbeau R.A."/>
            <person name="Hamilton E.P."/>
            <person name="Orias E."/>
        </authorList>
    </citation>
    <scope>NUCLEOTIDE SEQUENCE [LARGE SCALE GENOMIC DNA]</scope>
    <source>
        <strain evidence="19">SB210</strain>
    </source>
</reference>
<evidence type="ECO:0000256" key="16">
    <source>
        <dbReference type="SAM" id="Phobius"/>
    </source>
</evidence>
<keyword evidence="7" id="KW-0029">Amino-acid transport</keyword>
<dbReference type="GO" id="GO:0046872">
    <property type="term" value="F:metal ion binding"/>
    <property type="evidence" value="ECO:0007669"/>
    <property type="project" value="UniProtKB-KW"/>
</dbReference>
<evidence type="ECO:0000256" key="1">
    <source>
        <dbReference type="ARBA" id="ARBA00004107"/>
    </source>
</evidence>
<evidence type="ECO:0000256" key="11">
    <source>
        <dbReference type="ARBA" id="ARBA00023157"/>
    </source>
</evidence>
<dbReference type="GO" id="GO:0015179">
    <property type="term" value="F:L-amino acid transmembrane transporter activity"/>
    <property type="evidence" value="ECO:0007669"/>
    <property type="project" value="TreeGrafter"/>
</dbReference>
<keyword evidence="11" id="KW-1015">Disulfide bond</keyword>
<keyword evidence="3" id="KW-0813">Transport</keyword>
<dbReference type="GO" id="GO:0005765">
    <property type="term" value="C:lysosomal membrane"/>
    <property type="evidence" value="ECO:0007669"/>
    <property type="project" value="UniProtKB-SubCell"/>
</dbReference>
<comment type="similarity">
    <text evidence="14">Belongs to the amino acid/polyamine transporter 2 family. SLC38A9 subfamily.</text>
</comment>
<feature type="transmembrane region" description="Helical" evidence="16">
    <location>
        <begin position="163"/>
        <end position="180"/>
    </location>
</feature>
<sequence>MATTEGSRRVIHFHNLVNHNIHYKSKHDSVKKNPSWRTWISLANTMMGSSIVVFPVVFNQSGIILSVICMIVMAVILFKTCQWYLQSTLNYELDLTEVIKRTLGMKWYLVYSISNCFLLYFISIIYFILACSFSYPVIKVIIDSFTSDATVMRSQTSFDKYSYQWQGIALVGFLFLLICQKNLQCILKITQFGMLSVIIVVLFCFIKGVENISTGDVSDIPLFSSSVVTIIGVFFLSFQVHSLFLPIVKDNAIQKNNNRDLKVAYAICFTVYAIIGIFGAFAVTGKDPVDGNPGSTILEFYSSRDIFTVIVQVGLFIYVIGVYPIIVLGSRNNLFMLLEMKFPDLSKKKIPFYGITIFYSLSSLLIQILNINISILISISGYFISLFVAIIIPVLIKVRGPKTALGNIQNMHNFVHTTEDLDISQHDEQDNKIMTSSHDHDHEQIKQDLENMQASTKEDQKSKKNGESIQSNQIGSTNSYQDNHSTQSSKKPNKGLKDKKQDQNDEKIVLHHQNSHKIKRVVKKHKAIENQQNNNNQEEQVGSYHSSNRL</sequence>
<keyword evidence="9" id="KW-0915">Sodium</keyword>